<dbReference type="SUPFAM" id="SSF48264">
    <property type="entry name" value="Cytochrome P450"/>
    <property type="match status" value="1"/>
</dbReference>
<reference evidence="15" key="1">
    <citation type="thesis" date="2020" institute="ProQuest LLC" country="789 East Eisenhower Parkway, Ann Arbor, MI, USA">
        <title>Comparative Genomics and Chromosome Evolution.</title>
        <authorList>
            <person name="Mudd A.B."/>
        </authorList>
    </citation>
    <scope>NUCLEOTIDE SEQUENCE</scope>
    <source>
        <strain evidence="15">237g6f4</strain>
        <tissue evidence="15">Blood</tissue>
    </source>
</reference>
<dbReference type="GO" id="GO:0020037">
    <property type="term" value="F:heme binding"/>
    <property type="evidence" value="ECO:0007669"/>
    <property type="project" value="InterPro"/>
</dbReference>
<dbReference type="Pfam" id="PF00067">
    <property type="entry name" value="p450"/>
    <property type="match status" value="1"/>
</dbReference>
<dbReference type="InterPro" id="IPR001128">
    <property type="entry name" value="Cyt_P450"/>
</dbReference>
<evidence type="ECO:0000256" key="4">
    <source>
        <dbReference type="ARBA" id="ARBA00010617"/>
    </source>
</evidence>
<comment type="caution">
    <text evidence="15">The sequence shown here is derived from an EMBL/GenBank/DDBJ whole genome shotgun (WGS) entry which is preliminary data.</text>
</comment>
<dbReference type="PANTHER" id="PTHR24300">
    <property type="entry name" value="CYTOCHROME P450 508A4-RELATED"/>
    <property type="match status" value="1"/>
</dbReference>
<accession>A0AAV6YJF9</accession>
<dbReference type="PROSITE" id="PS00086">
    <property type="entry name" value="CYTOCHROME_P450"/>
    <property type="match status" value="1"/>
</dbReference>
<dbReference type="GO" id="GO:0006805">
    <property type="term" value="P:xenobiotic metabolic process"/>
    <property type="evidence" value="ECO:0007669"/>
    <property type="project" value="TreeGrafter"/>
</dbReference>
<keyword evidence="12" id="KW-0472">Membrane</keyword>
<dbReference type="PRINTS" id="PR00385">
    <property type="entry name" value="P450"/>
</dbReference>
<protein>
    <submittedName>
        <fullName evidence="15">Uncharacterized protein</fullName>
    </submittedName>
</protein>
<evidence type="ECO:0000256" key="6">
    <source>
        <dbReference type="ARBA" id="ARBA00022723"/>
    </source>
</evidence>
<evidence type="ECO:0000256" key="1">
    <source>
        <dbReference type="ARBA" id="ARBA00001971"/>
    </source>
</evidence>
<evidence type="ECO:0000313" key="16">
    <source>
        <dbReference type="Proteomes" id="UP000824782"/>
    </source>
</evidence>
<dbReference type="EMBL" id="WNYA01038128">
    <property type="protein sequence ID" value="KAG8536801.1"/>
    <property type="molecule type" value="Genomic_DNA"/>
</dbReference>
<keyword evidence="11 14" id="KW-0503">Monooxygenase</keyword>
<evidence type="ECO:0000256" key="11">
    <source>
        <dbReference type="ARBA" id="ARBA00023033"/>
    </source>
</evidence>
<evidence type="ECO:0000256" key="14">
    <source>
        <dbReference type="RuleBase" id="RU000461"/>
    </source>
</evidence>
<comment type="similarity">
    <text evidence="4 14">Belongs to the cytochrome P450 family.</text>
</comment>
<evidence type="ECO:0000256" key="8">
    <source>
        <dbReference type="ARBA" id="ARBA00022848"/>
    </source>
</evidence>
<gene>
    <name evidence="15" type="ORF">GDO81_025654</name>
</gene>
<evidence type="ECO:0000256" key="5">
    <source>
        <dbReference type="ARBA" id="ARBA00022617"/>
    </source>
</evidence>
<evidence type="ECO:0000256" key="2">
    <source>
        <dbReference type="ARBA" id="ARBA00004174"/>
    </source>
</evidence>
<organism evidence="15 16">
    <name type="scientific">Engystomops pustulosus</name>
    <name type="common">Tungara frog</name>
    <name type="synonym">Physalaemus pustulosus</name>
    <dbReference type="NCBI Taxonomy" id="76066"/>
    <lineage>
        <taxon>Eukaryota</taxon>
        <taxon>Metazoa</taxon>
        <taxon>Chordata</taxon>
        <taxon>Craniata</taxon>
        <taxon>Vertebrata</taxon>
        <taxon>Euteleostomi</taxon>
        <taxon>Amphibia</taxon>
        <taxon>Batrachia</taxon>
        <taxon>Anura</taxon>
        <taxon>Neobatrachia</taxon>
        <taxon>Hyloidea</taxon>
        <taxon>Leptodactylidae</taxon>
        <taxon>Leiuperinae</taxon>
        <taxon>Engystomops</taxon>
    </lineage>
</organism>
<evidence type="ECO:0000256" key="10">
    <source>
        <dbReference type="ARBA" id="ARBA00023004"/>
    </source>
</evidence>
<evidence type="ECO:0000256" key="13">
    <source>
        <dbReference type="PIRSR" id="PIRSR602401-1"/>
    </source>
</evidence>
<dbReference type="InterPro" id="IPR017972">
    <property type="entry name" value="Cyt_P450_CS"/>
</dbReference>
<evidence type="ECO:0000313" key="15">
    <source>
        <dbReference type="EMBL" id="KAG8536801.1"/>
    </source>
</evidence>
<dbReference type="GO" id="GO:0008392">
    <property type="term" value="F:arachidonate epoxygenase activity"/>
    <property type="evidence" value="ECO:0007669"/>
    <property type="project" value="TreeGrafter"/>
</dbReference>
<keyword evidence="7" id="KW-0256">Endoplasmic reticulum</keyword>
<dbReference type="GO" id="GO:0016712">
    <property type="term" value="F:oxidoreductase activity, acting on paired donors, with incorporation or reduction of molecular oxygen, reduced flavin or flavoprotein as one donor, and incorporation of one atom of oxygen"/>
    <property type="evidence" value="ECO:0007669"/>
    <property type="project" value="TreeGrafter"/>
</dbReference>
<feature type="binding site" description="axial binding residue" evidence="13">
    <location>
        <position position="178"/>
    </location>
    <ligand>
        <name>heme</name>
        <dbReference type="ChEBI" id="CHEBI:30413"/>
    </ligand>
    <ligandPart>
        <name>Fe</name>
        <dbReference type="ChEBI" id="CHEBI:18248"/>
    </ligandPart>
</feature>
<dbReference type="InterPro" id="IPR050182">
    <property type="entry name" value="Cytochrome_P450_fam2"/>
</dbReference>
<evidence type="ECO:0000256" key="3">
    <source>
        <dbReference type="ARBA" id="ARBA00004406"/>
    </source>
</evidence>
<comment type="cofactor">
    <cofactor evidence="1 13">
        <name>heme</name>
        <dbReference type="ChEBI" id="CHEBI:30413"/>
    </cofactor>
</comment>
<keyword evidence="5 13" id="KW-0349">Heme</keyword>
<keyword evidence="6 13" id="KW-0479">Metal-binding</keyword>
<evidence type="ECO:0000256" key="9">
    <source>
        <dbReference type="ARBA" id="ARBA00023002"/>
    </source>
</evidence>
<dbReference type="GO" id="GO:0019373">
    <property type="term" value="P:epoxygenase P450 pathway"/>
    <property type="evidence" value="ECO:0007669"/>
    <property type="project" value="TreeGrafter"/>
</dbReference>
<evidence type="ECO:0000256" key="7">
    <source>
        <dbReference type="ARBA" id="ARBA00022824"/>
    </source>
</evidence>
<keyword evidence="16" id="KW-1185">Reference proteome</keyword>
<dbReference type="PRINTS" id="PR00463">
    <property type="entry name" value="EP450I"/>
</dbReference>
<sequence>MISTYIYYAKVLFVISQEQQNPDTEFHQENLVASSTNLFFAGTETTSTTLRYGFLALLKYPEIQAKIQDEIYCVIGDRPPSVEDRSKMPYTEAVIYEIQRFSDIVPTGVPHSTTEDVSIRGYSIPKGTDVFPLLTTVLKDPEQFPRPEVFSPDRFLDDKGALKKHAAFMPFSAGRRMCPGEGLARMELFLFLTTLLQKFTMTTEVSTAELDLRPEFSSAGHLPRYYKMSAVPRL</sequence>
<comment type="subcellular location">
    <subcellularLocation>
        <location evidence="3">Endoplasmic reticulum membrane</location>
        <topology evidence="3">Peripheral membrane protein</topology>
    </subcellularLocation>
    <subcellularLocation>
        <location evidence="2">Microsome membrane</location>
        <topology evidence="2">Peripheral membrane protein</topology>
    </subcellularLocation>
</comment>
<dbReference type="AlphaFoldDB" id="A0AAV6YJF9"/>
<dbReference type="InterPro" id="IPR002401">
    <property type="entry name" value="Cyt_P450_E_grp-I"/>
</dbReference>
<dbReference type="GO" id="GO:0005789">
    <property type="term" value="C:endoplasmic reticulum membrane"/>
    <property type="evidence" value="ECO:0007669"/>
    <property type="project" value="UniProtKB-SubCell"/>
</dbReference>
<name>A0AAV6YJF9_ENGPU</name>
<dbReference type="Proteomes" id="UP000824782">
    <property type="component" value="Unassembled WGS sequence"/>
</dbReference>
<dbReference type="InterPro" id="IPR036396">
    <property type="entry name" value="Cyt_P450_sf"/>
</dbReference>
<dbReference type="GO" id="GO:0005506">
    <property type="term" value="F:iron ion binding"/>
    <property type="evidence" value="ECO:0007669"/>
    <property type="project" value="InterPro"/>
</dbReference>
<keyword evidence="10 13" id="KW-0408">Iron</keyword>
<proteinExistence type="inferred from homology"/>
<dbReference type="Gene3D" id="1.10.630.10">
    <property type="entry name" value="Cytochrome P450"/>
    <property type="match status" value="1"/>
</dbReference>
<keyword evidence="9 14" id="KW-0560">Oxidoreductase</keyword>
<keyword evidence="8" id="KW-0492">Microsome</keyword>
<dbReference type="FunFam" id="1.10.630.10:FF:000238">
    <property type="entry name" value="Cytochrome P450 2A6"/>
    <property type="match status" value="1"/>
</dbReference>
<evidence type="ECO:0000256" key="12">
    <source>
        <dbReference type="ARBA" id="ARBA00023136"/>
    </source>
</evidence>
<dbReference type="PANTHER" id="PTHR24300:SF424">
    <property type="entry name" value="CYTOCHROME P450"/>
    <property type="match status" value="1"/>
</dbReference>